<comment type="caution">
    <text evidence="1">The sequence shown here is derived from an EMBL/GenBank/DDBJ whole genome shotgun (WGS) entry which is preliminary data.</text>
</comment>
<reference evidence="1 2" key="2">
    <citation type="submission" date="2017-10" db="EMBL/GenBank/DDBJ databases">
        <title>Bacterial endophytes that colonize and modify switchgrass growth.</title>
        <authorList>
            <person name="Debolt S."/>
        </authorList>
    </citation>
    <scope>NUCLEOTIDE SEQUENCE [LARGE SCALE GENOMIC DNA]</scope>
    <source>
        <strain evidence="1 2">A2-S9</strain>
    </source>
</reference>
<reference evidence="1 2" key="1">
    <citation type="submission" date="2017-09" db="EMBL/GenBank/DDBJ databases">
        <authorList>
            <person name="DeBolt S."/>
            <person name="Huntemann M."/>
            <person name="Clum A."/>
            <person name="Pillay M."/>
            <person name="Palaniappan K."/>
            <person name="Varghese N."/>
            <person name="Mikhailova N."/>
            <person name="Stamatis D."/>
            <person name="Reddy T."/>
            <person name="Daum C."/>
            <person name="Shapiro N."/>
            <person name="Ivanova N."/>
            <person name="Kyrpides N."/>
            <person name="Woyke T."/>
        </authorList>
    </citation>
    <scope>NUCLEOTIDE SEQUENCE [LARGE SCALE GENOMIC DNA]</scope>
    <source>
        <strain evidence="1 2">A2-S9</strain>
    </source>
</reference>
<sequence length="104" mass="11853">MIFIETPVFTRRVMELMNHDAYLGLQVALMLNPETGDLIEGTGGIRKIRVASKGHGKRGGARVIYYHFVSASRIALLMIYPKNEQQDLTNDERKALKAVVEHWR</sequence>
<dbReference type="InterPro" id="IPR009387">
    <property type="entry name" value="HigB-2"/>
</dbReference>
<organism evidence="1 2">
    <name type="scientific">Pseudomonas poae</name>
    <dbReference type="NCBI Taxonomy" id="200451"/>
    <lineage>
        <taxon>Bacteria</taxon>
        <taxon>Pseudomonadati</taxon>
        <taxon>Pseudomonadota</taxon>
        <taxon>Gammaproteobacteria</taxon>
        <taxon>Pseudomonadales</taxon>
        <taxon>Pseudomonadaceae</taxon>
        <taxon>Pseudomonas</taxon>
    </lineage>
</organism>
<evidence type="ECO:0000313" key="1">
    <source>
        <dbReference type="EMBL" id="PFG71026.1"/>
    </source>
</evidence>
<dbReference type="EMBL" id="PDJN01000001">
    <property type="protein sequence ID" value="PFG71026.1"/>
    <property type="molecule type" value="Genomic_DNA"/>
</dbReference>
<name>A0A7Z1GUE9_9PSED</name>
<dbReference type="PIRSF" id="PIRSF039032">
    <property type="entry name" value="HigB-2"/>
    <property type="match status" value="1"/>
</dbReference>
<dbReference type="Pfam" id="PF06296">
    <property type="entry name" value="RelE"/>
    <property type="match status" value="1"/>
</dbReference>
<gene>
    <name evidence="1" type="ORF">DM05_1370</name>
</gene>
<dbReference type="AlphaFoldDB" id="A0A7Z1GUE9"/>
<dbReference type="Proteomes" id="UP000221580">
    <property type="component" value="Unassembled WGS sequence"/>
</dbReference>
<dbReference type="RefSeq" id="WP_027607269.1">
    <property type="nucleotide sequence ID" value="NZ_PDJN01000001.1"/>
</dbReference>
<evidence type="ECO:0000313" key="2">
    <source>
        <dbReference type="Proteomes" id="UP000221580"/>
    </source>
</evidence>
<protein>
    <submittedName>
        <fullName evidence="1">RelE toxin of RelEB toxin-antitoxin system</fullName>
    </submittedName>
</protein>
<accession>A0A7Z1GUE9</accession>
<proteinExistence type="predicted"/>